<dbReference type="Proteomes" id="UP000283530">
    <property type="component" value="Unassembled WGS sequence"/>
</dbReference>
<dbReference type="NCBIfam" id="TIGR00756">
    <property type="entry name" value="PPR"/>
    <property type="match status" value="6"/>
</dbReference>
<feature type="repeat" description="PPR" evidence="2">
    <location>
        <begin position="181"/>
        <end position="215"/>
    </location>
</feature>
<evidence type="ECO:0000256" key="2">
    <source>
        <dbReference type="PROSITE-ProRule" id="PRU00708"/>
    </source>
</evidence>
<dbReference type="PANTHER" id="PTHR47926">
    <property type="entry name" value="PENTATRICOPEPTIDE REPEAT-CONTAINING PROTEIN"/>
    <property type="match status" value="1"/>
</dbReference>
<dbReference type="EMBL" id="QPKB01000006">
    <property type="protein sequence ID" value="RWR87567.1"/>
    <property type="molecule type" value="Genomic_DNA"/>
</dbReference>
<feature type="repeat" description="PPR" evidence="2">
    <location>
        <begin position="150"/>
        <end position="180"/>
    </location>
</feature>
<dbReference type="GO" id="GO:0003723">
    <property type="term" value="F:RNA binding"/>
    <property type="evidence" value="ECO:0007669"/>
    <property type="project" value="InterPro"/>
</dbReference>
<comment type="caution">
    <text evidence="3">The sequence shown here is derived from an EMBL/GenBank/DDBJ whole genome shotgun (WGS) entry which is preliminary data.</text>
</comment>
<feature type="repeat" description="PPR" evidence="2">
    <location>
        <begin position="285"/>
        <end position="315"/>
    </location>
</feature>
<dbReference type="FunFam" id="1.25.40.10:FF:000348">
    <property type="entry name" value="Pentatricopeptide repeat-containing protein chloroplastic"/>
    <property type="match status" value="1"/>
</dbReference>
<dbReference type="InterPro" id="IPR046960">
    <property type="entry name" value="PPR_At4g14850-like_plant"/>
</dbReference>
<dbReference type="OrthoDB" id="185373at2759"/>
<dbReference type="Pfam" id="PF01535">
    <property type="entry name" value="PPR"/>
    <property type="match status" value="2"/>
</dbReference>
<protein>
    <submittedName>
        <fullName evidence="3">Pentatricopeptide repeat-containing-like protein</fullName>
    </submittedName>
</protein>
<evidence type="ECO:0000313" key="4">
    <source>
        <dbReference type="Proteomes" id="UP000283530"/>
    </source>
</evidence>
<reference evidence="3 4" key="1">
    <citation type="journal article" date="2019" name="Nat. Plants">
        <title>Stout camphor tree genome fills gaps in understanding of flowering plant genome evolution.</title>
        <authorList>
            <person name="Chaw S.M."/>
            <person name="Liu Y.C."/>
            <person name="Wu Y.W."/>
            <person name="Wang H.Y."/>
            <person name="Lin C.I."/>
            <person name="Wu C.S."/>
            <person name="Ke H.M."/>
            <person name="Chang L.Y."/>
            <person name="Hsu C.Y."/>
            <person name="Yang H.T."/>
            <person name="Sudianto E."/>
            <person name="Hsu M.H."/>
            <person name="Wu K.P."/>
            <person name="Wang L.N."/>
            <person name="Leebens-Mack J.H."/>
            <person name="Tsai I.J."/>
        </authorList>
    </citation>
    <scope>NUCLEOTIDE SEQUENCE [LARGE SCALE GENOMIC DNA]</scope>
    <source>
        <strain evidence="4">cv. Chaw 1501</strain>
        <tissue evidence="3">Young leaves</tissue>
    </source>
</reference>
<dbReference type="AlphaFoldDB" id="A0A3S3MPU9"/>
<dbReference type="PANTHER" id="PTHR47926:SF401">
    <property type="entry name" value="PENTATRICOPEPTIDE REPEAT-CONTAINING PROTEIN"/>
    <property type="match status" value="1"/>
</dbReference>
<gene>
    <name evidence="3" type="ORF">CKAN_01651800</name>
</gene>
<dbReference type="InterPro" id="IPR011990">
    <property type="entry name" value="TPR-like_helical_dom_sf"/>
</dbReference>
<evidence type="ECO:0000313" key="3">
    <source>
        <dbReference type="EMBL" id="RWR87567.1"/>
    </source>
</evidence>
<keyword evidence="1" id="KW-0677">Repeat</keyword>
<dbReference type="InterPro" id="IPR002885">
    <property type="entry name" value="PPR_rpt"/>
</dbReference>
<dbReference type="FunFam" id="1.25.40.10:FF:000090">
    <property type="entry name" value="Pentatricopeptide repeat-containing protein, chloroplastic"/>
    <property type="match status" value="1"/>
</dbReference>
<sequence>MILPTRRTPSLSSSSKPSLSSLIDQCKSLKHLQQIHSHIITTSSTSFLTRILFFCATSSDPPCHLPYANAIFRTIPNPNLFAYNAMVRAHASQPHPSGEALVLFERMLATGIRPNHLTFSFLLKSCARLLDPDATQIVHSCVLKSGHTNDLFIQNGFIHSYANCGLLGRARQVFDEMRQRDVVSWNSILGGYLRSGVLDAALGLFRVMEERNVITWNSIITGFVQGGRAKEALGLFHEMQVLGDGFVEPDKVTFASVIAACASLGALDQGKWVHHYLKQHRLEVDMVIGTALVDMYGKCGCVETAVKVFDEMHKKDVLAWTAMISTYAIHGFGEEALRLLKDMEMQGVKPNHVTFVGLLCACAHAGLVDEGRRLFDSMRLVYLVEPQSQHYACMVDLLGRAGLFEEAERLISTMPMEPDVFVWGALLGACRTHRNVKLGERVAKYLIELKPENHAFYVMLLDIYAEAHIDMRM</sequence>
<proteinExistence type="predicted"/>
<feature type="repeat" description="PPR" evidence="2">
    <location>
        <begin position="79"/>
        <end position="114"/>
    </location>
</feature>
<dbReference type="STRING" id="337451.A0A3S3MPU9"/>
<dbReference type="GO" id="GO:0009451">
    <property type="term" value="P:RNA modification"/>
    <property type="evidence" value="ECO:0007669"/>
    <property type="project" value="InterPro"/>
</dbReference>
<keyword evidence="4" id="KW-1185">Reference proteome</keyword>
<accession>A0A3S3MPU9</accession>
<name>A0A3S3MPU9_9MAGN</name>
<feature type="repeat" description="PPR" evidence="2">
    <location>
        <begin position="316"/>
        <end position="350"/>
    </location>
</feature>
<organism evidence="3 4">
    <name type="scientific">Cinnamomum micranthum f. kanehirae</name>
    <dbReference type="NCBI Taxonomy" id="337451"/>
    <lineage>
        <taxon>Eukaryota</taxon>
        <taxon>Viridiplantae</taxon>
        <taxon>Streptophyta</taxon>
        <taxon>Embryophyta</taxon>
        <taxon>Tracheophyta</taxon>
        <taxon>Spermatophyta</taxon>
        <taxon>Magnoliopsida</taxon>
        <taxon>Magnoliidae</taxon>
        <taxon>Laurales</taxon>
        <taxon>Lauraceae</taxon>
        <taxon>Cinnamomum</taxon>
    </lineage>
</organism>
<dbReference type="Pfam" id="PF13041">
    <property type="entry name" value="PPR_2"/>
    <property type="match status" value="3"/>
</dbReference>
<dbReference type="PROSITE" id="PS51375">
    <property type="entry name" value="PPR"/>
    <property type="match status" value="5"/>
</dbReference>
<dbReference type="Gene3D" id="1.25.40.10">
    <property type="entry name" value="Tetratricopeptide repeat domain"/>
    <property type="match status" value="3"/>
</dbReference>
<evidence type="ECO:0000256" key="1">
    <source>
        <dbReference type="ARBA" id="ARBA00022737"/>
    </source>
</evidence>